<evidence type="ECO:0000256" key="2">
    <source>
        <dbReference type="PROSITE-ProRule" id="PRU00335"/>
    </source>
</evidence>
<keyword evidence="5" id="KW-1185">Reference proteome</keyword>
<dbReference type="InterPro" id="IPR036271">
    <property type="entry name" value="Tet_transcr_reg_TetR-rel_C_sf"/>
</dbReference>
<dbReference type="PROSITE" id="PS50977">
    <property type="entry name" value="HTH_TETR_2"/>
    <property type="match status" value="1"/>
</dbReference>
<dbReference type="Gene3D" id="1.10.357.10">
    <property type="entry name" value="Tetracycline Repressor, domain 2"/>
    <property type="match status" value="1"/>
</dbReference>
<accession>A0A0G3WKT0</accession>
<dbReference type="SUPFAM" id="SSF48498">
    <property type="entry name" value="Tetracyclin repressor-like, C-terminal domain"/>
    <property type="match status" value="1"/>
</dbReference>
<evidence type="ECO:0000313" key="5">
    <source>
        <dbReference type="Proteomes" id="UP000035337"/>
    </source>
</evidence>
<dbReference type="InterPro" id="IPR023772">
    <property type="entry name" value="DNA-bd_HTH_TetR-type_CS"/>
</dbReference>
<dbReference type="STRING" id="1408281.Epro_0715"/>
<dbReference type="InterPro" id="IPR050624">
    <property type="entry name" value="HTH-type_Tx_Regulator"/>
</dbReference>
<dbReference type="GO" id="GO:0003677">
    <property type="term" value="F:DNA binding"/>
    <property type="evidence" value="ECO:0007669"/>
    <property type="project" value="UniProtKB-UniRule"/>
</dbReference>
<dbReference type="Proteomes" id="UP000035337">
    <property type="component" value="Chromosome"/>
</dbReference>
<dbReference type="SUPFAM" id="SSF46689">
    <property type="entry name" value="Homeodomain-like"/>
    <property type="match status" value="1"/>
</dbReference>
<evidence type="ECO:0000313" key="4">
    <source>
        <dbReference type="EMBL" id="AKL98094.1"/>
    </source>
</evidence>
<dbReference type="KEGG" id="epo:Epro_0715"/>
<dbReference type="PROSITE" id="PS01081">
    <property type="entry name" value="HTH_TETR_1"/>
    <property type="match status" value="1"/>
</dbReference>
<dbReference type="PANTHER" id="PTHR43479:SF11">
    <property type="entry name" value="ACREF_ENVCD OPERON REPRESSOR-RELATED"/>
    <property type="match status" value="1"/>
</dbReference>
<name>A0A0G3WKT0_9BACT</name>
<sequence length="193" mass="22440">MSRPSQNIDKKLIAIGKKRMIEQGIAKLSIRSICIESKVNLGMFYYYFKTKENYIKILLETLTNDLHAYWIKESEGLSSAPEKLKRVLYLNAKMMKEKRGAFETIVKDVDFSNDFYKNIAKGLHKQFGEFFLNLIKDCKQEGYLDKNISNEILTAVIIGGVMMYSKHCVNICDDNAIYAKMEEMINLLFEKFK</sequence>
<dbReference type="InterPro" id="IPR001647">
    <property type="entry name" value="HTH_TetR"/>
</dbReference>
<reference evidence="4 5" key="1">
    <citation type="submission" date="2014-09" db="EMBL/GenBank/DDBJ databases">
        <title>Complete genome sequence of Endomicrobium proavitum.</title>
        <authorList>
            <person name="Zheng H."/>
        </authorList>
    </citation>
    <scope>NUCLEOTIDE SEQUENCE [LARGE SCALE GENOMIC DNA]</scope>
    <source>
        <strain evidence="4 5">Rsa215</strain>
    </source>
</reference>
<dbReference type="OrthoDB" id="2356263at2"/>
<proteinExistence type="predicted"/>
<evidence type="ECO:0000259" key="3">
    <source>
        <dbReference type="PROSITE" id="PS50977"/>
    </source>
</evidence>
<protein>
    <recommendedName>
        <fullName evidence="3">HTH tetR-type domain-containing protein</fullName>
    </recommendedName>
</protein>
<dbReference type="AlphaFoldDB" id="A0A0G3WKT0"/>
<dbReference type="EMBL" id="CP009498">
    <property type="protein sequence ID" value="AKL98094.1"/>
    <property type="molecule type" value="Genomic_DNA"/>
</dbReference>
<keyword evidence="1 2" id="KW-0238">DNA-binding</keyword>
<feature type="DNA-binding region" description="H-T-H motif" evidence="2">
    <location>
        <begin position="29"/>
        <end position="48"/>
    </location>
</feature>
<dbReference type="InterPro" id="IPR009057">
    <property type="entry name" value="Homeodomain-like_sf"/>
</dbReference>
<dbReference type="Gene3D" id="1.10.10.60">
    <property type="entry name" value="Homeodomain-like"/>
    <property type="match status" value="1"/>
</dbReference>
<evidence type="ECO:0000256" key="1">
    <source>
        <dbReference type="ARBA" id="ARBA00023125"/>
    </source>
</evidence>
<organism evidence="4 5">
    <name type="scientific">Endomicrobium proavitum</name>
    <dbReference type="NCBI Taxonomy" id="1408281"/>
    <lineage>
        <taxon>Bacteria</taxon>
        <taxon>Pseudomonadati</taxon>
        <taxon>Elusimicrobiota</taxon>
        <taxon>Endomicrobiia</taxon>
        <taxon>Endomicrobiales</taxon>
        <taxon>Endomicrobiaceae</taxon>
        <taxon>Endomicrobium</taxon>
    </lineage>
</organism>
<feature type="domain" description="HTH tetR-type" evidence="3">
    <location>
        <begin position="6"/>
        <end position="66"/>
    </location>
</feature>
<gene>
    <name evidence="4" type="ORF">Epro_0715</name>
</gene>
<dbReference type="RefSeq" id="WP_082121486.1">
    <property type="nucleotide sequence ID" value="NZ_CP009498.1"/>
</dbReference>
<dbReference type="PANTHER" id="PTHR43479">
    <property type="entry name" value="ACREF/ENVCD OPERON REPRESSOR-RELATED"/>
    <property type="match status" value="1"/>
</dbReference>